<dbReference type="SMART" id="SM01157">
    <property type="entry name" value="DUF1719"/>
    <property type="match status" value="1"/>
</dbReference>
<dbReference type="HOGENOM" id="CLU_611603_0_0_1"/>
<evidence type="ECO:0000256" key="1">
    <source>
        <dbReference type="SAM" id="MobiDB-lite"/>
    </source>
</evidence>
<dbReference type="InterPro" id="IPR013181">
    <property type="entry name" value="DUF1719"/>
</dbReference>
<dbReference type="Proteomes" id="UP000000768">
    <property type="component" value="Chromosome 9"/>
</dbReference>
<organism evidence="2 3">
    <name type="scientific">Sorghum bicolor</name>
    <name type="common">Sorghum</name>
    <name type="synonym">Sorghum vulgare</name>
    <dbReference type="NCBI Taxonomy" id="4558"/>
    <lineage>
        <taxon>Eukaryota</taxon>
        <taxon>Viridiplantae</taxon>
        <taxon>Streptophyta</taxon>
        <taxon>Embryophyta</taxon>
        <taxon>Tracheophyta</taxon>
        <taxon>Spermatophyta</taxon>
        <taxon>Magnoliopsida</taxon>
        <taxon>Liliopsida</taxon>
        <taxon>Poales</taxon>
        <taxon>Poaceae</taxon>
        <taxon>PACMAD clade</taxon>
        <taxon>Panicoideae</taxon>
        <taxon>Andropogonodae</taxon>
        <taxon>Andropogoneae</taxon>
        <taxon>Sorghinae</taxon>
        <taxon>Sorghum</taxon>
    </lineage>
</organism>
<reference evidence="2 3" key="1">
    <citation type="journal article" date="2009" name="Nature">
        <title>The Sorghum bicolor genome and the diversification of grasses.</title>
        <authorList>
            <person name="Paterson A.H."/>
            <person name="Bowers J.E."/>
            <person name="Bruggmann R."/>
            <person name="Dubchak I."/>
            <person name="Grimwood J."/>
            <person name="Gundlach H."/>
            <person name="Haberer G."/>
            <person name="Hellsten U."/>
            <person name="Mitros T."/>
            <person name="Poliakov A."/>
            <person name="Schmutz J."/>
            <person name="Spannagl M."/>
            <person name="Tang H."/>
            <person name="Wang X."/>
            <person name="Wicker T."/>
            <person name="Bharti A.K."/>
            <person name="Chapman J."/>
            <person name="Feltus F.A."/>
            <person name="Gowik U."/>
            <person name="Grigoriev I.V."/>
            <person name="Lyons E."/>
            <person name="Maher C.A."/>
            <person name="Martis M."/>
            <person name="Narechania A."/>
            <person name="Otillar R.P."/>
            <person name="Penning B.W."/>
            <person name="Salamov A.A."/>
            <person name="Wang Y."/>
            <person name="Zhang L."/>
            <person name="Carpita N.C."/>
            <person name="Freeling M."/>
            <person name="Gingle A.R."/>
            <person name="Hash C.T."/>
            <person name="Keller B."/>
            <person name="Klein P."/>
            <person name="Kresovich S."/>
            <person name="McCann M.C."/>
            <person name="Ming R."/>
            <person name="Peterson D.G."/>
            <person name="Mehboob-ur-Rahman"/>
            <person name="Ware D."/>
            <person name="Westhoff P."/>
            <person name="Mayer K.F."/>
            <person name="Messing J."/>
            <person name="Rokhsar D.S."/>
        </authorList>
    </citation>
    <scope>NUCLEOTIDE SEQUENCE [LARGE SCALE GENOMIC DNA]</scope>
    <source>
        <strain evidence="3">cv. BTx623</strain>
    </source>
</reference>
<dbReference type="EMBL" id="CM000768">
    <property type="protein sequence ID" value="EES18077.1"/>
    <property type="molecule type" value="Genomic_DNA"/>
</dbReference>
<dbReference type="OMA" id="SESSEWC"/>
<protein>
    <recommendedName>
        <fullName evidence="4">Rx N-terminal domain-containing protein</fullName>
    </recommendedName>
</protein>
<proteinExistence type="predicted"/>
<gene>
    <name evidence="2" type="ORF">SORBI_3009G111100</name>
</gene>
<accession>C5YWT8</accession>
<name>C5YWT8_SORBI</name>
<dbReference type="Gramene" id="EES18077">
    <property type="protein sequence ID" value="EES18077"/>
    <property type="gene ID" value="SORBI_3009G111100"/>
</dbReference>
<dbReference type="PANTHER" id="PTHR33377">
    <property type="entry name" value="OS10G0134700 PROTEIN-RELATED"/>
    <property type="match status" value="1"/>
</dbReference>
<evidence type="ECO:0000313" key="2">
    <source>
        <dbReference type="EMBL" id="EES18077.1"/>
    </source>
</evidence>
<evidence type="ECO:0000313" key="3">
    <source>
        <dbReference type="Proteomes" id="UP000000768"/>
    </source>
</evidence>
<dbReference type="Pfam" id="PF08224">
    <property type="entry name" value="DUF1719"/>
    <property type="match status" value="1"/>
</dbReference>
<dbReference type="eggNOG" id="ENOG502R3CY">
    <property type="taxonomic scope" value="Eukaryota"/>
</dbReference>
<feature type="region of interest" description="Disordered" evidence="1">
    <location>
        <begin position="427"/>
        <end position="448"/>
    </location>
</feature>
<dbReference type="AlphaFoldDB" id="C5YWT8"/>
<reference evidence="3" key="2">
    <citation type="journal article" date="2018" name="Plant J.">
        <title>The Sorghum bicolor reference genome: improved assembly, gene annotations, a transcriptome atlas, and signatures of genome organization.</title>
        <authorList>
            <person name="McCormick R.F."/>
            <person name="Truong S.K."/>
            <person name="Sreedasyam A."/>
            <person name="Jenkins J."/>
            <person name="Shu S."/>
            <person name="Sims D."/>
            <person name="Kennedy M."/>
            <person name="Amirebrahimi M."/>
            <person name="Weers B.D."/>
            <person name="McKinley B."/>
            <person name="Mattison A."/>
            <person name="Morishige D.T."/>
            <person name="Grimwood J."/>
            <person name="Schmutz J."/>
            <person name="Mullet J.E."/>
        </authorList>
    </citation>
    <scope>NUCLEOTIDE SEQUENCE [LARGE SCALE GENOMIC DNA]</scope>
    <source>
        <strain evidence="3">cv. BTx623</strain>
    </source>
</reference>
<dbReference type="InParanoid" id="C5YWT8"/>
<dbReference type="PANTHER" id="PTHR33377:SF52">
    <property type="entry name" value="RX N-TERMINAL DOMAIN-CONTAINING PROTEIN"/>
    <property type="match status" value="1"/>
</dbReference>
<sequence length="448" mass="50436">MAEIVGSAVASEAVSRVVSSFLSGDKASQQESVEDKAERLEMAVLKIRSIVAVSEDLHISHLPLLQWKAKLKRVAEEGDDLLQHVHKKQTLQCNRISDSSTGNSISQYLIRAAKRFVPYCRKEDELMSDNMLRRFERLADGADSFFRLVEAGGHPKKPVFLLWLTRALLAGDSMEFLIQTKTGSDHIMLWPWLDDHPDAKSSGSGLKACLFVSREDEVMWQRGFKMCVLLRLSEASDILAIAMSCLELLPPQFDAARVAISGLLTETIGQSGDYSNLSESSEWCCRQIERYHRNDCESSMGDDKHRGNGMLLLSHPPVLRFTAICYTSPCIDRKGGLPPLELECHVSHYLLPEKHSSQYELVEQDVVKKLLPNVTDGFYDDERQPLSYQRQIWSPQSSMYCAVAPAFTQPLTALQVYQMKCSGTRSRRKRTAKTKSQSVSKFQKIAKA</sequence>
<keyword evidence="3" id="KW-1185">Reference proteome</keyword>
<evidence type="ECO:0008006" key="4">
    <source>
        <dbReference type="Google" id="ProtNLM"/>
    </source>
</evidence>